<gene>
    <name evidence="2" type="ORF">Tci_915233</name>
</gene>
<name>A0A699WFY3_TANCI</name>
<evidence type="ECO:0000313" key="2">
    <source>
        <dbReference type="EMBL" id="GFD43264.1"/>
    </source>
</evidence>
<accession>A0A699WFY3</accession>
<organism evidence="2">
    <name type="scientific">Tanacetum cinerariifolium</name>
    <name type="common">Dalmatian daisy</name>
    <name type="synonym">Chrysanthemum cinerariifolium</name>
    <dbReference type="NCBI Taxonomy" id="118510"/>
    <lineage>
        <taxon>Eukaryota</taxon>
        <taxon>Viridiplantae</taxon>
        <taxon>Streptophyta</taxon>
        <taxon>Embryophyta</taxon>
        <taxon>Tracheophyta</taxon>
        <taxon>Spermatophyta</taxon>
        <taxon>Magnoliopsida</taxon>
        <taxon>eudicotyledons</taxon>
        <taxon>Gunneridae</taxon>
        <taxon>Pentapetalae</taxon>
        <taxon>asterids</taxon>
        <taxon>campanulids</taxon>
        <taxon>Asterales</taxon>
        <taxon>Asteraceae</taxon>
        <taxon>Asteroideae</taxon>
        <taxon>Anthemideae</taxon>
        <taxon>Anthemidinae</taxon>
        <taxon>Tanacetum</taxon>
    </lineage>
</organism>
<evidence type="ECO:0000256" key="1">
    <source>
        <dbReference type="SAM" id="MobiDB-lite"/>
    </source>
</evidence>
<dbReference type="AlphaFoldDB" id="A0A699WFY3"/>
<protein>
    <submittedName>
        <fullName evidence="2">Uncharacterized protein</fullName>
    </submittedName>
</protein>
<dbReference type="EMBL" id="BKCJ011593941">
    <property type="protein sequence ID" value="GFD43264.1"/>
    <property type="molecule type" value="Genomic_DNA"/>
</dbReference>
<reference evidence="2" key="1">
    <citation type="journal article" date="2019" name="Sci. Rep.">
        <title>Draft genome of Tanacetum cinerariifolium, the natural source of mosquito coil.</title>
        <authorList>
            <person name="Yamashiro T."/>
            <person name="Shiraishi A."/>
            <person name="Satake H."/>
            <person name="Nakayama K."/>
        </authorList>
    </citation>
    <scope>NUCLEOTIDE SEQUENCE</scope>
</reference>
<proteinExistence type="predicted"/>
<comment type="caution">
    <text evidence="2">The sequence shown here is derived from an EMBL/GenBank/DDBJ whole genome shotgun (WGS) entry which is preliminary data.</text>
</comment>
<sequence>RSELKQRLDGMKLDQRERKHDQSDLVSEAGRE</sequence>
<feature type="non-terminal residue" evidence="2">
    <location>
        <position position="1"/>
    </location>
</feature>
<feature type="region of interest" description="Disordered" evidence="1">
    <location>
        <begin position="1"/>
        <end position="32"/>
    </location>
</feature>